<evidence type="ECO:0000256" key="6">
    <source>
        <dbReference type="ARBA" id="ARBA00022654"/>
    </source>
</evidence>
<dbReference type="Pfam" id="PF02664">
    <property type="entry name" value="LuxS"/>
    <property type="match status" value="1"/>
</dbReference>
<comment type="similarity">
    <text evidence="2 14">Belongs to the LuxS family.</text>
</comment>
<gene>
    <name evidence="14" type="primary">luxS</name>
    <name evidence="15" type="ORF">ACFSE6_08375</name>
</gene>
<evidence type="ECO:0000256" key="2">
    <source>
        <dbReference type="ARBA" id="ARBA00007311"/>
    </source>
</evidence>
<evidence type="ECO:0000256" key="11">
    <source>
        <dbReference type="ARBA" id="ARBA00024654"/>
    </source>
</evidence>
<evidence type="ECO:0000313" key="15">
    <source>
        <dbReference type="EMBL" id="MFD1717847.1"/>
    </source>
</evidence>
<evidence type="ECO:0000256" key="1">
    <source>
        <dbReference type="ARBA" id="ARBA00000297"/>
    </source>
</evidence>
<dbReference type="InterPro" id="IPR011249">
    <property type="entry name" value="Metalloenz_LuxS/M16"/>
</dbReference>
<comment type="caution">
    <text evidence="15">The sequence shown here is derived from an EMBL/GenBank/DDBJ whole genome shotgun (WGS) entry which is preliminary data.</text>
</comment>
<evidence type="ECO:0000256" key="4">
    <source>
        <dbReference type="ARBA" id="ARBA00012240"/>
    </source>
</evidence>
<keyword evidence="6 14" id="KW-0673">Quorum sensing</keyword>
<organism evidence="15 16">
    <name type="scientific">Georgenia deserti</name>
    <dbReference type="NCBI Taxonomy" id="2093781"/>
    <lineage>
        <taxon>Bacteria</taxon>
        <taxon>Bacillati</taxon>
        <taxon>Actinomycetota</taxon>
        <taxon>Actinomycetes</taxon>
        <taxon>Micrococcales</taxon>
        <taxon>Bogoriellaceae</taxon>
        <taxon>Georgenia</taxon>
    </lineage>
</organism>
<evidence type="ECO:0000256" key="12">
    <source>
        <dbReference type="ARBA" id="ARBA00030600"/>
    </source>
</evidence>
<evidence type="ECO:0000256" key="8">
    <source>
        <dbReference type="ARBA" id="ARBA00022929"/>
    </source>
</evidence>
<dbReference type="Proteomes" id="UP001597277">
    <property type="component" value="Unassembled WGS sequence"/>
</dbReference>
<dbReference type="GO" id="GO:0043768">
    <property type="term" value="F:S-ribosylhomocysteine lyase activity"/>
    <property type="evidence" value="ECO:0007669"/>
    <property type="project" value="UniProtKB-EC"/>
</dbReference>
<dbReference type="InterPro" id="IPR037005">
    <property type="entry name" value="LuxS_sf"/>
</dbReference>
<dbReference type="PANTHER" id="PTHR35799:SF1">
    <property type="entry name" value="S-RIBOSYLHOMOCYSTEINE LYASE"/>
    <property type="match status" value="1"/>
</dbReference>
<keyword evidence="7 14" id="KW-0479">Metal-binding</keyword>
<sequence>MNVESFNLDHTTVSAPYVRVADTKRLPAGDVLTKYDIRFCQPNVDHLEMPVVHSLEHTFAEHSRNHSDDVVDFSPMGCQTGFYLLLAGEHPYEKVLDLVEVTLRDILDATEVPAANETQCGWAASHTLAGAQDAARTMLAQREGWATVTAA</sequence>
<dbReference type="HAMAP" id="MF_00091">
    <property type="entry name" value="LuxS"/>
    <property type="match status" value="1"/>
</dbReference>
<dbReference type="EC" id="4.4.1.21" evidence="4 14"/>
<dbReference type="PRINTS" id="PR01487">
    <property type="entry name" value="LUXSPROTEIN"/>
</dbReference>
<protein>
    <recommendedName>
        <fullName evidence="5 14">S-ribosylhomocysteine lyase</fullName>
        <ecNumber evidence="4 14">4.4.1.21</ecNumber>
    </recommendedName>
    <alternativeName>
        <fullName evidence="12 14">AI-2 synthesis protein</fullName>
    </alternativeName>
    <alternativeName>
        <fullName evidence="13 14">Autoinducer-2 production protein LuxS</fullName>
    </alternativeName>
</protein>
<keyword evidence="8 14" id="KW-0071">Autoinducer synthesis</keyword>
<evidence type="ECO:0000256" key="5">
    <source>
        <dbReference type="ARBA" id="ARBA00015130"/>
    </source>
</evidence>
<feature type="binding site" evidence="14">
    <location>
        <position position="53"/>
    </location>
    <ligand>
        <name>Fe cation</name>
        <dbReference type="ChEBI" id="CHEBI:24875"/>
    </ligand>
</feature>
<dbReference type="SUPFAM" id="SSF63411">
    <property type="entry name" value="LuxS/MPP-like metallohydrolase"/>
    <property type="match status" value="1"/>
</dbReference>
<evidence type="ECO:0000256" key="7">
    <source>
        <dbReference type="ARBA" id="ARBA00022723"/>
    </source>
</evidence>
<keyword evidence="16" id="KW-1185">Reference proteome</keyword>
<evidence type="ECO:0000256" key="3">
    <source>
        <dbReference type="ARBA" id="ARBA00011738"/>
    </source>
</evidence>
<dbReference type="EMBL" id="JBHUEE010000003">
    <property type="protein sequence ID" value="MFD1717847.1"/>
    <property type="molecule type" value="Genomic_DNA"/>
</dbReference>
<comment type="function">
    <text evidence="11 14">Involved in the synthesis of autoinducer 2 (AI-2) which is secreted by bacteria and is used to communicate both the cell density and the metabolic potential of the environment. The regulation of gene expression in response to changes in cell density is called quorum sensing. Catalyzes the transformation of S-ribosylhomocysteine (RHC) to homocysteine (HC) and 4,5-dihydroxy-2,3-pentadione (DPD).</text>
</comment>
<evidence type="ECO:0000256" key="14">
    <source>
        <dbReference type="HAMAP-Rule" id="MF_00091"/>
    </source>
</evidence>
<name>A0ABW4L4K0_9MICO</name>
<accession>A0ABW4L4K0</accession>
<dbReference type="NCBIfam" id="NF002604">
    <property type="entry name" value="PRK02260.1-4"/>
    <property type="match status" value="1"/>
</dbReference>
<evidence type="ECO:0000256" key="10">
    <source>
        <dbReference type="ARBA" id="ARBA00023239"/>
    </source>
</evidence>
<dbReference type="PIRSF" id="PIRSF006160">
    <property type="entry name" value="AI2"/>
    <property type="match status" value="1"/>
</dbReference>
<dbReference type="Gene3D" id="3.30.1360.80">
    <property type="entry name" value="S-ribosylhomocysteinase (LuxS)"/>
    <property type="match status" value="1"/>
</dbReference>
<comment type="cofactor">
    <cofactor evidence="14">
        <name>Fe cation</name>
        <dbReference type="ChEBI" id="CHEBI:24875"/>
    </cofactor>
    <text evidence="14">Binds 1 Fe cation per subunit.</text>
</comment>
<proteinExistence type="inferred from homology"/>
<evidence type="ECO:0000256" key="13">
    <source>
        <dbReference type="ARBA" id="ARBA00031777"/>
    </source>
</evidence>
<keyword evidence="10 14" id="KW-0456">Lyase</keyword>
<dbReference type="RefSeq" id="WP_388005014.1">
    <property type="nucleotide sequence ID" value="NZ_JBHUEE010000003.1"/>
</dbReference>
<dbReference type="PANTHER" id="PTHR35799">
    <property type="entry name" value="S-RIBOSYLHOMOCYSTEINE LYASE"/>
    <property type="match status" value="1"/>
</dbReference>
<evidence type="ECO:0000313" key="16">
    <source>
        <dbReference type="Proteomes" id="UP001597277"/>
    </source>
</evidence>
<feature type="binding site" evidence="14">
    <location>
        <position position="57"/>
    </location>
    <ligand>
        <name>Fe cation</name>
        <dbReference type="ChEBI" id="CHEBI:24875"/>
    </ligand>
</feature>
<comment type="subunit">
    <text evidence="3 14">Homodimer.</text>
</comment>
<comment type="catalytic activity">
    <reaction evidence="1 14">
        <text>S-(5-deoxy-D-ribos-5-yl)-L-homocysteine = (S)-4,5-dihydroxypentane-2,3-dione + L-homocysteine</text>
        <dbReference type="Rhea" id="RHEA:17753"/>
        <dbReference type="ChEBI" id="CHEBI:29484"/>
        <dbReference type="ChEBI" id="CHEBI:58195"/>
        <dbReference type="ChEBI" id="CHEBI:58199"/>
        <dbReference type="EC" id="4.4.1.21"/>
    </reaction>
</comment>
<reference evidence="16" key="1">
    <citation type="journal article" date="2019" name="Int. J. Syst. Evol. Microbiol.">
        <title>The Global Catalogue of Microorganisms (GCM) 10K type strain sequencing project: providing services to taxonomists for standard genome sequencing and annotation.</title>
        <authorList>
            <consortium name="The Broad Institute Genomics Platform"/>
            <consortium name="The Broad Institute Genome Sequencing Center for Infectious Disease"/>
            <person name="Wu L."/>
            <person name="Ma J."/>
        </authorList>
    </citation>
    <scope>NUCLEOTIDE SEQUENCE [LARGE SCALE GENOMIC DNA]</scope>
    <source>
        <strain evidence="16">JCM 17130</strain>
    </source>
</reference>
<keyword evidence="9 14" id="KW-0408">Iron</keyword>
<evidence type="ECO:0000256" key="9">
    <source>
        <dbReference type="ARBA" id="ARBA00023004"/>
    </source>
</evidence>
<dbReference type="InterPro" id="IPR003815">
    <property type="entry name" value="S-ribosylhomocysteinase"/>
</dbReference>
<feature type="binding site" evidence="14">
    <location>
        <position position="120"/>
    </location>
    <ligand>
        <name>Fe cation</name>
        <dbReference type="ChEBI" id="CHEBI:24875"/>
    </ligand>
</feature>